<dbReference type="Pfam" id="PF01535">
    <property type="entry name" value="PPR"/>
    <property type="match status" value="2"/>
</dbReference>
<dbReference type="OrthoDB" id="739241at2759"/>
<dbReference type="PANTHER" id="PTHR47447">
    <property type="entry name" value="OS03G0856100 PROTEIN"/>
    <property type="match status" value="1"/>
</dbReference>
<accession>A0A0G4IQN2</accession>
<keyword evidence="1" id="KW-0677">Repeat</keyword>
<reference evidence="2 4" key="1">
    <citation type="submission" date="2015-02" db="EMBL/GenBank/DDBJ databases">
        <authorList>
            <person name="Chooi Y.-H."/>
        </authorList>
    </citation>
    <scope>NUCLEOTIDE SEQUENCE [LARGE SCALE GENOMIC DNA]</scope>
    <source>
        <strain evidence="2">E3</strain>
    </source>
</reference>
<organism evidence="2 4">
    <name type="scientific">Plasmodiophora brassicae</name>
    <name type="common">Clubroot disease agent</name>
    <dbReference type="NCBI Taxonomy" id="37360"/>
    <lineage>
        <taxon>Eukaryota</taxon>
        <taxon>Sar</taxon>
        <taxon>Rhizaria</taxon>
        <taxon>Endomyxa</taxon>
        <taxon>Phytomyxea</taxon>
        <taxon>Plasmodiophorida</taxon>
        <taxon>Plasmodiophoridae</taxon>
        <taxon>Plasmodiophora</taxon>
    </lineage>
</organism>
<dbReference type="InterPro" id="IPR002885">
    <property type="entry name" value="PPR_rpt"/>
</dbReference>
<dbReference type="Pfam" id="PF13812">
    <property type="entry name" value="PPR_3"/>
    <property type="match status" value="1"/>
</dbReference>
<protein>
    <recommendedName>
        <fullName evidence="6">Pentacotripeptide-repeat region of PRORP domain-containing protein</fullName>
    </recommendedName>
</protein>
<dbReference type="STRING" id="37360.A0A0G4IQN2"/>
<reference evidence="3 5" key="2">
    <citation type="submission" date="2018-03" db="EMBL/GenBank/DDBJ databases">
        <authorList>
            <person name="Fogelqvist J."/>
        </authorList>
    </citation>
    <scope>NUCLEOTIDE SEQUENCE [LARGE SCALE GENOMIC DNA]</scope>
</reference>
<dbReference type="AlphaFoldDB" id="A0A0G4IQN2"/>
<dbReference type="Proteomes" id="UP000039324">
    <property type="component" value="Unassembled WGS sequence"/>
</dbReference>
<evidence type="ECO:0000256" key="1">
    <source>
        <dbReference type="ARBA" id="ARBA00022737"/>
    </source>
</evidence>
<keyword evidence="4" id="KW-1185">Reference proteome</keyword>
<dbReference type="InterPro" id="IPR011990">
    <property type="entry name" value="TPR-like_helical_dom_sf"/>
</dbReference>
<evidence type="ECO:0000313" key="2">
    <source>
        <dbReference type="EMBL" id="CEO97446.1"/>
    </source>
</evidence>
<keyword evidence="3" id="KW-0496">Mitochondrion</keyword>
<geneLocation type="mitochondrion" evidence="3"/>
<gene>
    <name evidence="2" type="ORF">PBRA_000791</name>
    <name evidence="3" type="ORF">PLBR_LOCUS4974</name>
</gene>
<evidence type="ECO:0000313" key="3">
    <source>
        <dbReference type="EMBL" id="SPQ97759.1"/>
    </source>
</evidence>
<evidence type="ECO:0000313" key="5">
    <source>
        <dbReference type="Proteomes" id="UP000290189"/>
    </source>
</evidence>
<dbReference type="PANTHER" id="PTHR47447:SF17">
    <property type="entry name" value="OS12G0638900 PROTEIN"/>
    <property type="match status" value="1"/>
</dbReference>
<dbReference type="EMBL" id="CDSF01000079">
    <property type="protein sequence ID" value="CEO97446.1"/>
    <property type="molecule type" value="Genomic_DNA"/>
</dbReference>
<sequence length="819" mass="92488">MRRVLRQLLRPGGSHRPQRCRFLSAGPDLQQELQRELGYLTSSFHDIQKEIASAQYIARYNPHGHKARERAGTAQTRLEHLHDQFQMVLQREGHRDITRAEICLDAYKKLFEARIWHYNVLMDSFRRHSPGQCNAMLARIDREDITPDTEFFNIWLDALAKMDASLPAMQSVLDEMQKREVEPDRYTHSTMLEVLAANGEVQLVDATIESMLGDAISPTPNALAKVMTLYGDVGIFDKADSIRDSLLQAEESSYSMATFTALMRYSIRRRHRDVVEKIWELVDQKQTRPAPDVFDSYVAWLFEGETDNWDERKEKLNRVLARALAGGVRLTLRPVLPYLHELLRDYIGRNEILTMILSAAAHANFPANEAVMKALRDWFYEYGDLDQLIVVFETMEKVGLSPQSLGYSIIQKCAQSNPSGCHALIRYMVARGIPVYREAFATVIFAGSNRADLECCDEMASIMKDLGMVPTAASLNAHLTAAIQANSVVRIDELFDESRRLGYELNVDNAQYLLVASSARGQLEACTYLFDMLKQGGKRTPSSLEYDSMVAVIVKSGDPHRALGLIREMRTVAGHAPSFTLLHDVVKVFVARGLLDDAQHLVEELSRDNLADFITTCSSLIEALAGRGELERCERICALLEEAGGFPRPAAISSMIVAFGNVGMVEIAEQLFSLLMQRSPPERCMINAYNAMLHVLARNAMFDECGRMIGEFQSRGIPMEFYVFRALVTSFAFRGRLDECEATYLHFSSSYRKSMETVFAWLATPYGRANALARLQEFAERVAATPEQAARFLDAVREGQNKMLRRASINRTLARQPAL</sequence>
<proteinExistence type="predicted"/>
<dbReference type="Proteomes" id="UP000290189">
    <property type="component" value="Unassembled WGS sequence"/>
</dbReference>
<dbReference type="EMBL" id="OVEO01000008">
    <property type="protein sequence ID" value="SPQ97759.1"/>
    <property type="molecule type" value="Genomic_DNA"/>
</dbReference>
<dbReference type="Gene3D" id="1.25.40.10">
    <property type="entry name" value="Tetratricopeptide repeat domain"/>
    <property type="match status" value="3"/>
</dbReference>
<evidence type="ECO:0008006" key="6">
    <source>
        <dbReference type="Google" id="ProtNLM"/>
    </source>
</evidence>
<name>A0A0G4IQN2_PLABS</name>
<evidence type="ECO:0000313" key="4">
    <source>
        <dbReference type="Proteomes" id="UP000039324"/>
    </source>
</evidence>